<sequence>MQFGRGLLVCPILAQRFAGIDREIGSQLLDEPQDVGLEARSTQRRILTLRNCSTYITVQHRRLLVPLPLPAQIFIGGTGTLNSHSRQYVQSPRLLRELW</sequence>
<name>A0ACD5GUT2_9CYAN</name>
<dbReference type="Proteomes" id="UP000095472">
    <property type="component" value="Chromosome"/>
</dbReference>
<evidence type="ECO:0000313" key="2">
    <source>
        <dbReference type="Proteomes" id="UP000095472"/>
    </source>
</evidence>
<accession>A0ACD5GUT2</accession>
<evidence type="ECO:0000313" key="1">
    <source>
        <dbReference type="EMBL" id="XPM64499.1"/>
    </source>
</evidence>
<gene>
    <name evidence="1" type="ORF">BH720_000030</name>
</gene>
<organism evidence="1 2">
    <name type="scientific">Desertifilum tharense IPPAS B-1220</name>
    <dbReference type="NCBI Taxonomy" id="1781255"/>
    <lineage>
        <taxon>Bacteria</taxon>
        <taxon>Bacillati</taxon>
        <taxon>Cyanobacteriota</taxon>
        <taxon>Cyanophyceae</taxon>
        <taxon>Desertifilales</taxon>
        <taxon>Desertifilaceae</taxon>
        <taxon>Desertifilum</taxon>
    </lineage>
</organism>
<proteinExistence type="predicted"/>
<dbReference type="EMBL" id="CP182909">
    <property type="protein sequence ID" value="XPM64499.1"/>
    <property type="molecule type" value="Genomic_DNA"/>
</dbReference>
<keyword evidence="2" id="KW-1185">Reference proteome</keyword>
<protein>
    <submittedName>
        <fullName evidence="1">Uncharacterized protein</fullName>
    </submittedName>
</protein>
<reference evidence="1 2" key="1">
    <citation type="journal article" date="2016" name="Genome Announc.">
        <title>Draft Genome Sequence of the Thermotolerant Cyanobacterium Desertifilum sp. IPPAS B-1220.</title>
        <authorList>
            <person name="Mironov K.S."/>
            <person name="Sinetova M.A."/>
            <person name="Bolatkhan K."/>
            <person name="Zayadan B.K."/>
            <person name="Ustinova V.V."/>
            <person name="Kupriyanova E.V."/>
            <person name="Skrypnik A.N."/>
            <person name="Gogoleva N.E."/>
            <person name="Gogolev Y.V."/>
            <person name="Los D.A."/>
        </authorList>
    </citation>
    <scope>NUCLEOTIDE SEQUENCE [LARGE SCALE GENOMIC DNA]</scope>
    <source>
        <strain evidence="1 2">IPPAS B-1220</strain>
    </source>
</reference>